<organism evidence="1 2">
    <name type="scientific">Vaccinium darrowii</name>
    <dbReference type="NCBI Taxonomy" id="229202"/>
    <lineage>
        <taxon>Eukaryota</taxon>
        <taxon>Viridiplantae</taxon>
        <taxon>Streptophyta</taxon>
        <taxon>Embryophyta</taxon>
        <taxon>Tracheophyta</taxon>
        <taxon>Spermatophyta</taxon>
        <taxon>Magnoliopsida</taxon>
        <taxon>eudicotyledons</taxon>
        <taxon>Gunneridae</taxon>
        <taxon>Pentapetalae</taxon>
        <taxon>asterids</taxon>
        <taxon>Ericales</taxon>
        <taxon>Ericaceae</taxon>
        <taxon>Vaccinioideae</taxon>
        <taxon>Vaccinieae</taxon>
        <taxon>Vaccinium</taxon>
    </lineage>
</organism>
<dbReference type="Proteomes" id="UP000828048">
    <property type="component" value="Chromosome 1"/>
</dbReference>
<reference evidence="1 2" key="1">
    <citation type="journal article" date="2021" name="Hortic Res">
        <title>High-quality reference genome and annotation aids understanding of berry development for evergreen blueberry (Vaccinium darrowii).</title>
        <authorList>
            <person name="Yu J."/>
            <person name="Hulse-Kemp A.M."/>
            <person name="Babiker E."/>
            <person name="Staton M."/>
        </authorList>
    </citation>
    <scope>NUCLEOTIDE SEQUENCE [LARGE SCALE GENOMIC DNA]</scope>
    <source>
        <strain evidence="2">cv. NJ 8807/NJ 8810</strain>
        <tissue evidence="1">Young leaf</tissue>
    </source>
</reference>
<accession>A0ACB7XNJ7</accession>
<proteinExistence type="predicted"/>
<protein>
    <submittedName>
        <fullName evidence="1">Uncharacterized protein</fullName>
    </submittedName>
</protein>
<keyword evidence="2" id="KW-1185">Reference proteome</keyword>
<evidence type="ECO:0000313" key="2">
    <source>
        <dbReference type="Proteomes" id="UP000828048"/>
    </source>
</evidence>
<name>A0ACB7XNJ7_9ERIC</name>
<comment type="caution">
    <text evidence="1">The sequence shown here is derived from an EMBL/GenBank/DDBJ whole genome shotgun (WGS) entry which is preliminary data.</text>
</comment>
<gene>
    <name evidence="1" type="ORF">Vadar_005642</name>
</gene>
<evidence type="ECO:0000313" key="1">
    <source>
        <dbReference type="EMBL" id="KAH7842470.1"/>
    </source>
</evidence>
<dbReference type="EMBL" id="CM037151">
    <property type="protein sequence ID" value="KAH7842470.1"/>
    <property type="molecule type" value="Genomic_DNA"/>
</dbReference>
<sequence length="470" mass="53416">MTVKSLDSQTCEIISETPMMVQSPKTQTFGEKSKDTNFEEKDLISSLPDAILCHILSLMPTKYAFRSSILSTRWKSLWTLVPIIDFNNCRGINKKDESPGGFMDFVDRVFLLHSLPSIDKFILRCGCGNENPYRLNSWICTAIKLHVRQLFLSFTMPTDVKLPQHLFTSTDLVVLKLSGNLRCRSPFMVSLPCLKVLRLIFLEFLDDGSLRNLISGCPVLEELEIYMSPRDNMNTLCICSSTLKKLFVYNEFNGTSAQCGVVIKAPSLETLKLRDNVSRVFEVDELPSLVKANFHVWVHGDEYEGSDHYCNGVVKMLAKASNVQHLRLANTTLKVVIHASAYNQLLLHSLTHLHMAIHDIPWSVVPDLLGHIPSLKVLVLTKDREFCKVCLWCGAPENVPKCLLLSLETIEFNGYFGCKEEMKLVQYLLDNAMVLNKLTLQSRRRNKRIETDVLKYTRGSSACQIEFCHQ</sequence>